<feature type="region of interest" description="Disordered" evidence="8">
    <location>
        <begin position="1380"/>
        <end position="1411"/>
    </location>
</feature>
<evidence type="ECO:0000256" key="2">
    <source>
        <dbReference type="ARBA" id="ARBA00022723"/>
    </source>
</evidence>
<feature type="compositionally biased region" description="Low complexity" evidence="8">
    <location>
        <begin position="748"/>
        <end position="762"/>
    </location>
</feature>
<dbReference type="GO" id="GO:0005634">
    <property type="term" value="C:nucleus"/>
    <property type="evidence" value="ECO:0007669"/>
    <property type="project" value="UniProtKB-SubCell"/>
</dbReference>
<evidence type="ECO:0000256" key="1">
    <source>
        <dbReference type="ARBA" id="ARBA00004123"/>
    </source>
</evidence>
<feature type="compositionally biased region" description="Polar residues" evidence="8">
    <location>
        <begin position="255"/>
        <end position="270"/>
    </location>
</feature>
<sequence>MYSEQGLSTLSVGFNPTARCSSPPEYSSVLATGATSAHSHTISRVSRAWLANNAHENTDSPFIEQDLLQQDGRRDLSRRYHSSSSMATAHAVPHSKAGAHYTSTSPSSSSSPSSSLAAPSLRTFSAAPSIGVSPSPAATSSTHRRQTKWRSGSGSSPGPLPPCSSTMQPQASSSPSITSVSGGYHGTTKSSHSSSPSSSTVDGAQDPAHVPHHHHHHHHYSHPYRSPRRHHAVLPQHQHQPQYHYQHPAHENTRRQSSSVAADWQQSRGVSTHHRSGSDGSTGKNYYYPPRPSSPRADHYSRPGLYSNEEDSSHRSRQYERRSSASGQTRSTLPQRRSFGTLDSAHAQYERGKSYAGHYISSSERMDEPTACIACRMTCMPCDGRFPCGPCASANTRCMYQQQHSSQHRDSIGGNSGVKNRDGTSPKQFYDEVAHSDRPMEIDSWEGTSRAATVMSNPRPSHVYGGSSGHMSSAYHPPHHHPMEARRRSSASPPLGFHHTPASTVAGRASFTDMEAGGYQHNRSTMSSPGISAGGSSRKPLLTPSSLSPSVSSAIHSQAGHHSDTHLGGGKSTHPSMASRNIHDPSISAMNVDIVHRRVSPGRSSSSPSPSYPVITSSTSKDPTPSHFAGSESSSLTHRSVSQVASSMQFAQSSAATTSPSPSGPTSPHTGQIGPQRSQKQRPILPFANPHVSRARSTSSGSSSSSSASRPPVPPPTQPAMASLSQGPSRNHPNRNNGPRRASYSHDPPNSTSSTNSNTPRTNRPPSPLPLIITLSSSSIRARKNALEMDNIQRASLLYTDFMARVKESLTKTKLLNQQEPSPSDGAQSMEEGATDDTTSTPKPAPVPSSTTAAAVITTTYLGSTQSDDHGDRETEFFPSLPAPTIGFDPTAEAMVALEDLAKTGMLHAMIQRYFEWIHPQLMIFNKNQFLLRFWSQFGPFPEARELHAKLHNSLQRESEPSLMPGLSPFTPGPGMGFVSERTCPLSPLLLWSMVALVARHIDDRESLKAPIQKSHKRIREGLALLNLQEQMNPQEDATGDVVMADGTESSQEDDGDKPAEIGANKTPEDYKDRGEQYFRWATELLKEQHAESSLVVVQSLLLLREYAVMTGFNSQATMYAGTAITMAMDLGWHKLARPVTTKLTPTASSSTSATSIHSSESTTSIATMDSMMVDPPGLSWPVTPSDSSVSPAPKGCSSTAIATGSVSLSESSGSSTGTTSVISPAATTPAMVAAVTPSTPAALDQSKEQQVAEEEQRLCWGMCFIIDRWAAISTGRPFAIPIHVVDKDVFLTTSTPAPQKKRSQGDSAEGSPTVKMPGLQMRTKQFYEQQCRQALVIDGIQQFLMTWTEDLFVNTNSFDRLATALESWYHALPSWMTMSSESGTPVPSADADATKPSSNASLEQGESATPSLPDIVRNFEWTGSTKGPEARQLESMNKDISLAIIMEISYHTVRILLHRPFLRTNLRHPPCSPSRASYACAQSANAITGYAEQLLNRTALSPSLLMRHLFSMLTAAGIQLTNANLEDEPRLSTPAKINLLKSIRVLRDSDRTSMGLERFIAILGEFFPVQMKLMYKRA</sequence>
<keyword evidence="4" id="KW-0805">Transcription regulation</keyword>
<feature type="region of interest" description="Disordered" evidence="8">
    <location>
        <begin position="1047"/>
        <end position="1071"/>
    </location>
</feature>
<feature type="compositionally biased region" description="Low complexity" evidence="8">
    <location>
        <begin position="102"/>
        <end position="121"/>
    </location>
</feature>
<dbReference type="EMBL" id="JAAAJB010000714">
    <property type="protein sequence ID" value="KAG0251839.1"/>
    <property type="molecule type" value="Genomic_DNA"/>
</dbReference>
<dbReference type="InterPro" id="IPR036864">
    <property type="entry name" value="Zn2-C6_fun-type_DNA-bd_sf"/>
</dbReference>
<evidence type="ECO:0000256" key="4">
    <source>
        <dbReference type="ARBA" id="ARBA00023015"/>
    </source>
</evidence>
<dbReference type="SMART" id="SM00906">
    <property type="entry name" value="Fungal_trans"/>
    <property type="match status" value="1"/>
</dbReference>
<keyword evidence="2" id="KW-0479">Metal-binding</keyword>
<evidence type="ECO:0000256" key="3">
    <source>
        <dbReference type="ARBA" id="ARBA00022833"/>
    </source>
</evidence>
<feature type="compositionally biased region" description="Low complexity" evidence="8">
    <location>
        <begin position="235"/>
        <end position="246"/>
    </location>
</feature>
<name>A0A9P6PSY9_9FUNG</name>
<evidence type="ECO:0000256" key="6">
    <source>
        <dbReference type="ARBA" id="ARBA00023163"/>
    </source>
</evidence>
<evidence type="ECO:0000259" key="9">
    <source>
        <dbReference type="PROSITE" id="PS50048"/>
    </source>
</evidence>
<feature type="region of interest" description="Disordered" evidence="8">
    <location>
        <begin position="813"/>
        <end position="850"/>
    </location>
</feature>
<feature type="compositionally biased region" description="Low complexity" evidence="8">
    <location>
        <begin position="695"/>
        <end position="710"/>
    </location>
</feature>
<comment type="caution">
    <text evidence="10">The sequence shown here is derived from an EMBL/GenBank/DDBJ whole genome shotgun (WGS) entry which is preliminary data.</text>
</comment>
<comment type="subcellular location">
    <subcellularLocation>
        <location evidence="1">Nucleus</location>
    </subcellularLocation>
</comment>
<evidence type="ECO:0000313" key="10">
    <source>
        <dbReference type="EMBL" id="KAG0251839.1"/>
    </source>
</evidence>
<dbReference type="PANTHER" id="PTHR31313">
    <property type="entry name" value="TY1 ENHANCER ACTIVATOR"/>
    <property type="match status" value="1"/>
</dbReference>
<feature type="compositionally biased region" description="Low complexity" evidence="8">
    <location>
        <begin position="640"/>
        <end position="672"/>
    </location>
</feature>
<dbReference type="GO" id="GO:0006351">
    <property type="term" value="P:DNA-templated transcription"/>
    <property type="evidence" value="ECO:0007669"/>
    <property type="project" value="InterPro"/>
</dbReference>
<feature type="compositionally biased region" description="Low complexity" evidence="8">
    <location>
        <begin position="719"/>
        <end position="741"/>
    </location>
</feature>
<feature type="region of interest" description="Disordered" evidence="8">
    <location>
        <begin position="518"/>
        <end position="587"/>
    </location>
</feature>
<feature type="region of interest" description="Disordered" evidence="8">
    <location>
        <begin position="863"/>
        <end position="884"/>
    </location>
</feature>
<dbReference type="SUPFAM" id="SSF57701">
    <property type="entry name" value="Zn2/Cys6 DNA-binding domain"/>
    <property type="match status" value="1"/>
</dbReference>
<feature type="compositionally biased region" description="Low complexity" evidence="8">
    <location>
        <begin position="172"/>
        <end position="200"/>
    </location>
</feature>
<feature type="compositionally biased region" description="Low complexity" evidence="8">
    <location>
        <begin position="601"/>
        <end position="620"/>
    </location>
</feature>
<evidence type="ECO:0000313" key="11">
    <source>
        <dbReference type="Proteomes" id="UP000807716"/>
    </source>
</evidence>
<feature type="region of interest" description="Disordered" evidence="8">
    <location>
        <begin position="1144"/>
        <end position="1164"/>
    </location>
</feature>
<dbReference type="InterPro" id="IPR001138">
    <property type="entry name" value="Zn2Cys6_DnaBD"/>
</dbReference>
<feature type="region of interest" description="Disordered" evidence="8">
    <location>
        <begin position="406"/>
        <end position="426"/>
    </location>
</feature>
<keyword evidence="7" id="KW-0539">Nucleus</keyword>
<organism evidence="10 11">
    <name type="scientific">Actinomortierella ambigua</name>
    <dbReference type="NCBI Taxonomy" id="1343610"/>
    <lineage>
        <taxon>Eukaryota</taxon>
        <taxon>Fungi</taxon>
        <taxon>Fungi incertae sedis</taxon>
        <taxon>Mucoromycota</taxon>
        <taxon>Mortierellomycotina</taxon>
        <taxon>Mortierellomycetes</taxon>
        <taxon>Mortierellales</taxon>
        <taxon>Mortierellaceae</taxon>
        <taxon>Actinomortierella</taxon>
    </lineage>
</organism>
<feature type="compositionally biased region" description="Polar residues" evidence="8">
    <location>
        <begin position="324"/>
        <end position="335"/>
    </location>
</feature>
<dbReference type="GO" id="GO:0000981">
    <property type="term" value="F:DNA-binding transcription factor activity, RNA polymerase II-specific"/>
    <property type="evidence" value="ECO:0007669"/>
    <property type="project" value="InterPro"/>
</dbReference>
<feature type="region of interest" description="Disordered" evidence="8">
    <location>
        <begin position="1176"/>
        <end position="1197"/>
    </location>
</feature>
<evidence type="ECO:0000256" key="7">
    <source>
        <dbReference type="ARBA" id="ARBA00023242"/>
    </source>
</evidence>
<protein>
    <recommendedName>
        <fullName evidence="9">Zn(2)-C6 fungal-type domain-containing protein</fullName>
    </recommendedName>
</protein>
<feature type="compositionally biased region" description="Polar residues" evidence="8">
    <location>
        <begin position="1183"/>
        <end position="1197"/>
    </location>
</feature>
<feature type="compositionally biased region" description="Low complexity" evidence="8">
    <location>
        <begin position="838"/>
        <end position="850"/>
    </location>
</feature>
<proteinExistence type="predicted"/>
<feature type="compositionally biased region" description="Basic residues" evidence="8">
    <location>
        <begin position="210"/>
        <end position="232"/>
    </location>
</feature>
<feature type="region of interest" description="Disordered" evidence="8">
    <location>
        <begin position="452"/>
        <end position="506"/>
    </location>
</feature>
<keyword evidence="11" id="KW-1185">Reference proteome</keyword>
<dbReference type="Pfam" id="PF04082">
    <property type="entry name" value="Fungal_trans"/>
    <property type="match status" value="1"/>
</dbReference>
<dbReference type="OrthoDB" id="2428527at2759"/>
<feature type="region of interest" description="Disordered" evidence="8">
    <location>
        <begin position="1296"/>
        <end position="1316"/>
    </location>
</feature>
<feature type="compositionally biased region" description="Polar residues" evidence="8">
    <location>
        <begin position="521"/>
        <end position="530"/>
    </location>
</feature>
<feature type="domain" description="Zn(2)-C6 fungal-type" evidence="9">
    <location>
        <begin position="371"/>
        <end position="400"/>
    </location>
</feature>
<dbReference type="CDD" id="cd12148">
    <property type="entry name" value="fungal_TF_MHR"/>
    <property type="match status" value="1"/>
</dbReference>
<feature type="region of interest" description="Disordered" evidence="8">
    <location>
        <begin position="599"/>
        <end position="772"/>
    </location>
</feature>
<accession>A0A9P6PSY9</accession>
<dbReference type="InterPro" id="IPR051615">
    <property type="entry name" value="Transcr_Regulatory_Elem"/>
</dbReference>
<dbReference type="PANTHER" id="PTHR31313:SF81">
    <property type="entry name" value="TY1 ENHANCER ACTIVATOR"/>
    <property type="match status" value="1"/>
</dbReference>
<keyword evidence="5" id="KW-0238">DNA-binding</keyword>
<gene>
    <name evidence="10" type="ORF">DFQ27_008493</name>
</gene>
<feature type="compositionally biased region" description="Polar residues" evidence="8">
    <location>
        <begin position="813"/>
        <end position="827"/>
    </location>
</feature>
<dbReference type="GO" id="GO:0003677">
    <property type="term" value="F:DNA binding"/>
    <property type="evidence" value="ECO:0007669"/>
    <property type="project" value="UniProtKB-KW"/>
</dbReference>
<feature type="compositionally biased region" description="Basic and acidic residues" evidence="8">
    <location>
        <begin position="311"/>
        <end position="323"/>
    </location>
</feature>
<keyword evidence="6" id="KW-0804">Transcription</keyword>
<dbReference type="PROSITE" id="PS50048">
    <property type="entry name" value="ZN2_CY6_FUNGAL_2"/>
    <property type="match status" value="1"/>
</dbReference>
<dbReference type="CDD" id="cd00067">
    <property type="entry name" value="GAL4"/>
    <property type="match status" value="1"/>
</dbReference>
<evidence type="ECO:0000256" key="5">
    <source>
        <dbReference type="ARBA" id="ARBA00023125"/>
    </source>
</evidence>
<evidence type="ECO:0000256" key="8">
    <source>
        <dbReference type="SAM" id="MobiDB-lite"/>
    </source>
</evidence>
<feature type="region of interest" description="Disordered" evidence="8">
    <location>
        <begin position="75"/>
        <end position="344"/>
    </location>
</feature>
<feature type="compositionally biased region" description="Basic and acidic residues" evidence="8">
    <location>
        <begin position="867"/>
        <end position="876"/>
    </location>
</feature>
<dbReference type="GO" id="GO:0008270">
    <property type="term" value="F:zinc ion binding"/>
    <property type="evidence" value="ECO:0007669"/>
    <property type="project" value="InterPro"/>
</dbReference>
<dbReference type="Proteomes" id="UP000807716">
    <property type="component" value="Unassembled WGS sequence"/>
</dbReference>
<dbReference type="InterPro" id="IPR007219">
    <property type="entry name" value="XnlR_reg_dom"/>
</dbReference>
<feature type="compositionally biased region" description="Low complexity" evidence="8">
    <location>
        <begin position="536"/>
        <end position="557"/>
    </location>
</feature>
<feature type="compositionally biased region" description="Polar residues" evidence="8">
    <location>
        <begin position="1396"/>
        <end position="1411"/>
    </location>
</feature>
<reference evidence="10" key="1">
    <citation type="journal article" date="2020" name="Fungal Divers.">
        <title>Resolving the Mortierellaceae phylogeny through synthesis of multi-gene phylogenetics and phylogenomics.</title>
        <authorList>
            <person name="Vandepol N."/>
            <person name="Liber J."/>
            <person name="Desiro A."/>
            <person name="Na H."/>
            <person name="Kennedy M."/>
            <person name="Barry K."/>
            <person name="Grigoriev I.V."/>
            <person name="Miller A.N."/>
            <person name="O'Donnell K."/>
            <person name="Stajich J.E."/>
            <person name="Bonito G."/>
        </authorList>
    </citation>
    <scope>NUCLEOTIDE SEQUENCE</scope>
    <source>
        <strain evidence="10">BC1065</strain>
    </source>
</reference>
<keyword evidence="3" id="KW-0862">Zinc</keyword>